<evidence type="ECO:0000313" key="3">
    <source>
        <dbReference type="Proteomes" id="UP000681315"/>
    </source>
</evidence>
<accession>A0ABS3SWM3</accession>
<protein>
    <submittedName>
        <fullName evidence="2">DUF4260 domain-containing protein</fullName>
    </submittedName>
</protein>
<evidence type="ECO:0000313" key="2">
    <source>
        <dbReference type="EMBL" id="MBO3099157.1"/>
    </source>
</evidence>
<keyword evidence="1" id="KW-0472">Membrane</keyword>
<sequence length="123" mass="14069">MKTTLRFEELAMFGLGIFAFNQLDFAWWWFLVLILTPDIGMLGYLVNSKIGALSYNLFHHKGMAILVYFLGLYLANDVLQLVGIILFSHSAFDRVFGYGLKYQSSFNDTHLGLLKNDSNHPLK</sequence>
<comment type="caution">
    <text evidence="2">The sequence shown here is derived from an EMBL/GenBank/DDBJ whole genome shotgun (WGS) entry which is preliminary data.</text>
</comment>
<dbReference type="EMBL" id="JAGEVG010000014">
    <property type="protein sequence ID" value="MBO3099157.1"/>
    <property type="molecule type" value="Genomic_DNA"/>
</dbReference>
<proteinExistence type="predicted"/>
<reference evidence="2 3" key="1">
    <citation type="submission" date="2021-03" db="EMBL/GenBank/DDBJ databases">
        <title>Gelidibacter sp. nov., isolated from costal sediment.</title>
        <authorList>
            <person name="Lun K.-Y."/>
        </authorList>
    </citation>
    <scope>NUCLEOTIDE SEQUENCE [LARGE SCALE GENOMIC DNA]</scope>
    <source>
        <strain evidence="2 3">DF109</strain>
    </source>
</reference>
<dbReference type="InterPro" id="IPR025356">
    <property type="entry name" value="DUF4260"/>
</dbReference>
<dbReference type="RefSeq" id="WP_208234272.1">
    <property type="nucleotide sequence ID" value="NZ_JAGEVG010000014.1"/>
</dbReference>
<evidence type="ECO:0000256" key="1">
    <source>
        <dbReference type="SAM" id="Phobius"/>
    </source>
</evidence>
<keyword evidence="3" id="KW-1185">Reference proteome</keyword>
<name>A0ABS3SWM3_9FLAO</name>
<dbReference type="Pfam" id="PF14079">
    <property type="entry name" value="DUF4260"/>
    <property type="match status" value="1"/>
</dbReference>
<gene>
    <name evidence="2" type="ORF">J4051_12820</name>
</gene>
<organism evidence="2 3">
    <name type="scientific">Gelidibacter pelagius</name>
    <dbReference type="NCBI Taxonomy" id="2819985"/>
    <lineage>
        <taxon>Bacteria</taxon>
        <taxon>Pseudomonadati</taxon>
        <taxon>Bacteroidota</taxon>
        <taxon>Flavobacteriia</taxon>
        <taxon>Flavobacteriales</taxon>
        <taxon>Flavobacteriaceae</taxon>
        <taxon>Gelidibacter</taxon>
    </lineage>
</organism>
<keyword evidence="1" id="KW-0812">Transmembrane</keyword>
<dbReference type="Proteomes" id="UP000681315">
    <property type="component" value="Unassembled WGS sequence"/>
</dbReference>
<keyword evidence="1" id="KW-1133">Transmembrane helix</keyword>
<feature type="transmembrane region" description="Helical" evidence="1">
    <location>
        <begin position="66"/>
        <end position="87"/>
    </location>
</feature>